<dbReference type="AlphaFoldDB" id="A0AAV1A3E7"/>
<dbReference type="InterPro" id="IPR037034">
    <property type="entry name" value="RNA_pol_Rpb2_2_sf"/>
</dbReference>
<dbReference type="SUPFAM" id="SSF64484">
    <property type="entry name" value="beta and beta-prime subunits of DNA dependent RNA-polymerase"/>
    <property type="match status" value="1"/>
</dbReference>
<evidence type="ECO:0000256" key="6">
    <source>
        <dbReference type="ARBA" id="ARBA00023163"/>
    </source>
</evidence>
<keyword evidence="3" id="KW-0240">DNA-directed RNA polymerase</keyword>
<accession>A0AAV1A3E7</accession>
<evidence type="ECO:0000259" key="8">
    <source>
        <dbReference type="Pfam" id="PF04561"/>
    </source>
</evidence>
<dbReference type="PANTHER" id="PTHR20856">
    <property type="entry name" value="DNA-DIRECTED RNA POLYMERASE I SUBUNIT 2"/>
    <property type="match status" value="1"/>
</dbReference>
<protein>
    <recommendedName>
        <fullName evidence="2">DNA-directed RNA polymerase</fullName>
        <ecNumber evidence="2">2.7.7.6</ecNumber>
    </recommendedName>
</protein>
<reference evidence="9 10" key="1">
    <citation type="submission" date="2023-01" db="EMBL/GenBank/DDBJ databases">
        <authorList>
            <person name="Kreplak J."/>
        </authorList>
    </citation>
    <scope>NUCLEOTIDE SEQUENCE [LARGE SCALE GENOMIC DNA]</scope>
</reference>
<dbReference type="EMBL" id="OX451738">
    <property type="protein sequence ID" value="CAI8604519.1"/>
    <property type="molecule type" value="Genomic_DNA"/>
</dbReference>
<keyword evidence="10" id="KW-1185">Reference proteome</keyword>
<dbReference type="GO" id="GO:0003677">
    <property type="term" value="F:DNA binding"/>
    <property type="evidence" value="ECO:0007669"/>
    <property type="project" value="InterPro"/>
</dbReference>
<dbReference type="Gene3D" id="3.90.1100.10">
    <property type="match status" value="1"/>
</dbReference>
<evidence type="ECO:0000256" key="5">
    <source>
        <dbReference type="ARBA" id="ARBA00022695"/>
    </source>
</evidence>
<dbReference type="Pfam" id="PF04561">
    <property type="entry name" value="RNA_pol_Rpb2_2"/>
    <property type="match status" value="1"/>
</dbReference>
<feature type="domain" description="RNA polymerase Rpb2" evidence="8">
    <location>
        <begin position="135"/>
        <end position="217"/>
    </location>
</feature>
<dbReference type="GO" id="GO:0032549">
    <property type="term" value="F:ribonucleoside binding"/>
    <property type="evidence" value="ECO:0007669"/>
    <property type="project" value="InterPro"/>
</dbReference>
<organism evidence="9 10">
    <name type="scientific">Vicia faba</name>
    <name type="common">Broad bean</name>
    <name type="synonym">Faba vulgaris</name>
    <dbReference type="NCBI Taxonomy" id="3906"/>
    <lineage>
        <taxon>Eukaryota</taxon>
        <taxon>Viridiplantae</taxon>
        <taxon>Streptophyta</taxon>
        <taxon>Embryophyta</taxon>
        <taxon>Tracheophyta</taxon>
        <taxon>Spermatophyta</taxon>
        <taxon>Magnoliopsida</taxon>
        <taxon>eudicotyledons</taxon>
        <taxon>Gunneridae</taxon>
        <taxon>Pentapetalae</taxon>
        <taxon>rosids</taxon>
        <taxon>fabids</taxon>
        <taxon>Fabales</taxon>
        <taxon>Fabaceae</taxon>
        <taxon>Papilionoideae</taxon>
        <taxon>50 kb inversion clade</taxon>
        <taxon>NPAAA clade</taxon>
        <taxon>Hologalegina</taxon>
        <taxon>IRL clade</taxon>
        <taxon>Fabeae</taxon>
        <taxon>Vicia</taxon>
    </lineage>
</organism>
<evidence type="ECO:0000313" key="9">
    <source>
        <dbReference type="EMBL" id="CAI8604519.1"/>
    </source>
</evidence>
<dbReference type="GO" id="GO:0006351">
    <property type="term" value="P:DNA-templated transcription"/>
    <property type="evidence" value="ECO:0007669"/>
    <property type="project" value="InterPro"/>
</dbReference>
<dbReference type="GO" id="GO:0003899">
    <property type="term" value="F:DNA-directed RNA polymerase activity"/>
    <property type="evidence" value="ECO:0007669"/>
    <property type="project" value="UniProtKB-EC"/>
</dbReference>
<keyword evidence="5" id="KW-0548">Nucleotidyltransferase</keyword>
<evidence type="ECO:0000256" key="2">
    <source>
        <dbReference type="ARBA" id="ARBA00012418"/>
    </source>
</evidence>
<comment type="similarity">
    <text evidence="1">Belongs to the RNA polymerase beta chain family.</text>
</comment>
<sequence length="221" mass="25393">MLGVGNEGMSTLPGLNQIQFEGFCRFIDRGLTEELLKFPKIEDTDQEIEFQLFAETYQLVEPSIKEKDDVYESLTYSSELYIYIYIYISAGVIWKKSQDIQEQIIFIGNIPLMNSPGTFIVNGIYRIVINQILQSPDIYYRSELDHNGISVYTGTIISDWGGRLELEIDRKARIWARVSRKQKISILVLSSAMGSNLSETLENVCYPEIFLSFLNEKEGKK</sequence>
<dbReference type="EC" id="2.7.7.6" evidence="2"/>
<dbReference type="InterPro" id="IPR015712">
    <property type="entry name" value="DNA-dir_RNA_pol_su2"/>
</dbReference>
<evidence type="ECO:0000256" key="4">
    <source>
        <dbReference type="ARBA" id="ARBA00022679"/>
    </source>
</evidence>
<dbReference type="InterPro" id="IPR007642">
    <property type="entry name" value="RNA_pol_Rpb2_2"/>
</dbReference>
<dbReference type="Gene3D" id="3.90.1110.10">
    <property type="entry name" value="RNA polymerase Rpb2, domain 2"/>
    <property type="match status" value="1"/>
</dbReference>
<evidence type="ECO:0000256" key="1">
    <source>
        <dbReference type="ARBA" id="ARBA00006835"/>
    </source>
</evidence>
<evidence type="ECO:0000256" key="3">
    <source>
        <dbReference type="ARBA" id="ARBA00022478"/>
    </source>
</evidence>
<proteinExistence type="inferred from homology"/>
<evidence type="ECO:0000313" key="10">
    <source>
        <dbReference type="Proteomes" id="UP001157006"/>
    </source>
</evidence>
<keyword evidence="6" id="KW-0804">Transcription</keyword>
<comment type="catalytic activity">
    <reaction evidence="7">
        <text>RNA(n) + a ribonucleoside 5'-triphosphate = RNA(n+1) + diphosphate</text>
        <dbReference type="Rhea" id="RHEA:21248"/>
        <dbReference type="Rhea" id="RHEA-COMP:14527"/>
        <dbReference type="Rhea" id="RHEA-COMP:17342"/>
        <dbReference type="ChEBI" id="CHEBI:33019"/>
        <dbReference type="ChEBI" id="CHEBI:61557"/>
        <dbReference type="ChEBI" id="CHEBI:140395"/>
        <dbReference type="EC" id="2.7.7.6"/>
    </reaction>
</comment>
<keyword evidence="4" id="KW-0808">Transferase</keyword>
<gene>
    <name evidence="9" type="ORF">VFH_III136760</name>
</gene>
<dbReference type="GO" id="GO:0000428">
    <property type="term" value="C:DNA-directed RNA polymerase complex"/>
    <property type="evidence" value="ECO:0007669"/>
    <property type="project" value="UniProtKB-KW"/>
</dbReference>
<evidence type="ECO:0000256" key="7">
    <source>
        <dbReference type="ARBA" id="ARBA00048552"/>
    </source>
</evidence>
<name>A0AAV1A3E7_VICFA</name>
<dbReference type="Proteomes" id="UP001157006">
    <property type="component" value="Chromosome 3"/>
</dbReference>